<evidence type="ECO:0000256" key="2">
    <source>
        <dbReference type="ARBA" id="ARBA00023242"/>
    </source>
</evidence>
<feature type="domain" description="RRM" evidence="3">
    <location>
        <begin position="25"/>
        <end position="45"/>
    </location>
</feature>
<sequence>AWQVEIKRTIPKGSGESKDFKTKKVFVGGIPTSVTEEELKAFFSKLRSRGNFLRIS</sequence>
<keyword evidence="2" id="KW-0539">Nucleus</keyword>
<dbReference type="EMBL" id="BKCJ011316230">
    <property type="protein sequence ID" value="GFD19652.1"/>
    <property type="molecule type" value="Genomic_DNA"/>
</dbReference>
<dbReference type="Pfam" id="PF00076">
    <property type="entry name" value="RRM_1"/>
    <property type="match status" value="1"/>
</dbReference>
<comment type="caution">
    <text evidence="4">The sequence shown here is derived from an EMBL/GenBank/DDBJ whole genome shotgun (WGS) entry which is preliminary data.</text>
</comment>
<protein>
    <submittedName>
        <fullName evidence="4">Heterogeneous nuclear ribonucleoprotein 1</fullName>
    </submittedName>
</protein>
<feature type="non-terminal residue" evidence="4">
    <location>
        <position position="1"/>
    </location>
</feature>
<proteinExistence type="predicted"/>
<gene>
    <name evidence="4" type="ORF">Tci_891621</name>
</gene>
<evidence type="ECO:0000256" key="1">
    <source>
        <dbReference type="ARBA" id="ARBA00004123"/>
    </source>
</evidence>
<evidence type="ECO:0000259" key="3">
    <source>
        <dbReference type="Pfam" id="PF00076"/>
    </source>
</evidence>
<accession>A0A699U9P9</accession>
<dbReference type="InterPro" id="IPR012677">
    <property type="entry name" value="Nucleotide-bd_a/b_plait_sf"/>
</dbReference>
<dbReference type="AlphaFoldDB" id="A0A699U9P9"/>
<keyword evidence="4" id="KW-0687">Ribonucleoprotein</keyword>
<dbReference type="PANTHER" id="PTHR48033">
    <property type="entry name" value="RNA-BINDING (RRM/RBD/RNP MOTIFS) FAMILY PROTEIN"/>
    <property type="match status" value="1"/>
</dbReference>
<reference evidence="4" key="1">
    <citation type="journal article" date="2019" name="Sci. Rep.">
        <title>Draft genome of Tanacetum cinerariifolium, the natural source of mosquito coil.</title>
        <authorList>
            <person name="Yamashiro T."/>
            <person name="Shiraishi A."/>
            <person name="Satake H."/>
            <person name="Nakayama K."/>
        </authorList>
    </citation>
    <scope>NUCLEOTIDE SEQUENCE</scope>
</reference>
<dbReference type="InterPro" id="IPR035979">
    <property type="entry name" value="RBD_domain_sf"/>
</dbReference>
<dbReference type="GO" id="GO:0005654">
    <property type="term" value="C:nucleoplasm"/>
    <property type="evidence" value="ECO:0007669"/>
    <property type="project" value="TreeGrafter"/>
</dbReference>
<dbReference type="Gene3D" id="3.30.70.330">
    <property type="match status" value="1"/>
</dbReference>
<organism evidence="4">
    <name type="scientific">Tanacetum cinerariifolium</name>
    <name type="common">Dalmatian daisy</name>
    <name type="synonym">Chrysanthemum cinerariifolium</name>
    <dbReference type="NCBI Taxonomy" id="118510"/>
    <lineage>
        <taxon>Eukaryota</taxon>
        <taxon>Viridiplantae</taxon>
        <taxon>Streptophyta</taxon>
        <taxon>Embryophyta</taxon>
        <taxon>Tracheophyta</taxon>
        <taxon>Spermatophyta</taxon>
        <taxon>Magnoliopsida</taxon>
        <taxon>eudicotyledons</taxon>
        <taxon>Gunneridae</taxon>
        <taxon>Pentapetalae</taxon>
        <taxon>asterids</taxon>
        <taxon>campanulids</taxon>
        <taxon>Asterales</taxon>
        <taxon>Asteraceae</taxon>
        <taxon>Asteroideae</taxon>
        <taxon>Anthemideae</taxon>
        <taxon>Anthemidinae</taxon>
        <taxon>Tanacetum</taxon>
    </lineage>
</organism>
<dbReference type="SUPFAM" id="SSF54928">
    <property type="entry name" value="RNA-binding domain, RBD"/>
    <property type="match status" value="1"/>
</dbReference>
<comment type="subcellular location">
    <subcellularLocation>
        <location evidence="1">Nucleus</location>
    </subcellularLocation>
</comment>
<dbReference type="GO" id="GO:0003723">
    <property type="term" value="F:RNA binding"/>
    <property type="evidence" value="ECO:0007669"/>
    <property type="project" value="InterPro"/>
</dbReference>
<dbReference type="InterPro" id="IPR000504">
    <property type="entry name" value="RRM_dom"/>
</dbReference>
<name>A0A699U9P9_TANCI</name>
<dbReference type="PANTHER" id="PTHR48033:SF4">
    <property type="entry name" value="OS08G0320100 PROTEIN"/>
    <property type="match status" value="1"/>
</dbReference>
<dbReference type="GO" id="GO:1990904">
    <property type="term" value="C:ribonucleoprotein complex"/>
    <property type="evidence" value="ECO:0007669"/>
    <property type="project" value="UniProtKB-KW"/>
</dbReference>
<dbReference type="GO" id="GO:0000785">
    <property type="term" value="C:chromatin"/>
    <property type="evidence" value="ECO:0007669"/>
    <property type="project" value="TreeGrafter"/>
</dbReference>
<dbReference type="GO" id="GO:0010468">
    <property type="term" value="P:regulation of gene expression"/>
    <property type="evidence" value="ECO:0007669"/>
    <property type="project" value="TreeGrafter"/>
</dbReference>
<evidence type="ECO:0000313" key="4">
    <source>
        <dbReference type="EMBL" id="GFD19652.1"/>
    </source>
</evidence>